<evidence type="ECO:0000313" key="6">
    <source>
        <dbReference type="EMBL" id="AIX47010.1"/>
    </source>
</evidence>
<reference evidence="6 7" key="1">
    <citation type="submission" date="2013-12" db="EMBL/GenBank/DDBJ databases">
        <title>Ecological redundancy of diverse viral populations within a natural community.</title>
        <authorList>
            <person name="Gregory A.C."/>
            <person name="LaButti K."/>
            <person name="Copeland A."/>
            <person name="Woyke T."/>
            <person name="Sullivan M.B."/>
        </authorList>
    </citation>
    <scope>NUCLEOTIDE SEQUENCE [LARGE SCALE GENOMIC DNA]</scope>
    <source>
        <strain evidence="6">Syn7803C40</strain>
    </source>
</reference>
<dbReference type="Proteomes" id="UP000185361">
    <property type="component" value="Segment"/>
</dbReference>
<evidence type="ECO:0000313" key="7">
    <source>
        <dbReference type="Proteomes" id="UP000185361"/>
    </source>
</evidence>
<evidence type="ECO:0000259" key="5">
    <source>
        <dbReference type="Pfam" id="PF17289"/>
    </source>
</evidence>
<accession>A0A0E3G849</accession>
<sequence length="549" mass="62489">MSNNEVYLGNPNLKKANVAQDFTKDQIAEYIKCSEDPVYFIKTYVKIVSLDLGLIPFEMYPFQTEMVDKFHTNRFNIAKLPRQSGKSTIVTSYLLWYVLFNQEVNVAILANKAATSREMLQRLQKSYEHLPKWLQQGIIQWNRGSLELENGSKIMAASTSSSAVRGMSFNVIFLDEFAFVPNHIADEFFSSVYPTISSGKSTKVIIISTPHGMNMFYKLWHDSERKKNEYISTEVHWSEIPGRDDKWKAQTIANTSEAQFKVEFECEFLGSVDTLISPSKLKIMAYDDPIKSNAGLDIFEASHKDHQYVIACDVARGVSSDYSAFVVIDTTTLPYKMVAKYKNNTIKPILFPNVIVDVAKNYNGAYILVEVNDIGGQVADIIHFDLEYDNLLMASMRGRAGQIVGQGFSGKKTQMGVKMSTVVKKVGCSNMKALIEEDKLLISDYDIISELTTFIQKGQSFEAEDGCNDDLAMCLVIFSWLALQDYFREMNDTDVRQRIYDDQRENIEQDMAPFGFISDGLEDGTFKDSGGDLWHTDEYGDRAYMWEYR</sequence>
<keyword evidence="1" id="KW-1188">Viral release from host cell</keyword>
<organism evidence="6 7">
    <name type="scientific">Synechococcus phage ACG-2014d</name>
    <dbReference type="NCBI Taxonomy" id="1493509"/>
    <lineage>
        <taxon>Viruses</taxon>
        <taxon>Duplodnaviria</taxon>
        <taxon>Heunggongvirae</taxon>
        <taxon>Uroviricota</taxon>
        <taxon>Caudoviricetes</taxon>
        <taxon>Pantevenvirales</taxon>
        <taxon>Kyanoviridae</taxon>
        <taxon>Lowelvirus</taxon>
        <taxon>Lowelvirus tuscon4d</taxon>
    </lineage>
</organism>
<dbReference type="Pfam" id="PF03237">
    <property type="entry name" value="Terminase_6N"/>
    <property type="match status" value="1"/>
</dbReference>
<dbReference type="InterPro" id="IPR035421">
    <property type="entry name" value="Terminase_6C"/>
</dbReference>
<keyword evidence="3" id="KW-0067">ATP-binding</keyword>
<evidence type="ECO:0000256" key="4">
    <source>
        <dbReference type="ARBA" id="ARBA00023219"/>
    </source>
</evidence>
<keyword evidence="2" id="KW-0547">Nucleotide-binding</keyword>
<evidence type="ECO:0000256" key="1">
    <source>
        <dbReference type="ARBA" id="ARBA00022612"/>
    </source>
</evidence>
<dbReference type="InterPro" id="IPR027417">
    <property type="entry name" value="P-loop_NTPase"/>
</dbReference>
<dbReference type="EMBL" id="KJ019165">
    <property type="protein sequence ID" value="AIX47010.1"/>
    <property type="molecule type" value="Genomic_DNA"/>
</dbReference>
<name>A0A0E3G849_9CAUD</name>
<dbReference type="Gene3D" id="3.30.420.240">
    <property type="match status" value="1"/>
</dbReference>
<protein>
    <submittedName>
        <fullName evidence="6">Terminase large subunit</fullName>
    </submittedName>
</protein>
<dbReference type="Pfam" id="PF17289">
    <property type="entry name" value="Terminase_6C"/>
    <property type="match status" value="1"/>
</dbReference>
<keyword evidence="4" id="KW-0231">Viral genome packaging</keyword>
<dbReference type="Gene3D" id="3.40.50.300">
    <property type="entry name" value="P-loop containing nucleotide triphosphate hydrolases"/>
    <property type="match status" value="1"/>
</dbReference>
<evidence type="ECO:0000256" key="3">
    <source>
        <dbReference type="ARBA" id="ARBA00022840"/>
    </source>
</evidence>
<dbReference type="SUPFAM" id="SSF52540">
    <property type="entry name" value="P-loop containing nucleoside triphosphate hydrolases"/>
    <property type="match status" value="1"/>
</dbReference>
<evidence type="ECO:0000256" key="2">
    <source>
        <dbReference type="ARBA" id="ARBA00022741"/>
    </source>
</evidence>
<gene>
    <name evidence="6" type="ORF">Syn7803C40_94</name>
</gene>
<feature type="domain" description="Terminase large subunit gp17-like C-terminal" evidence="5">
    <location>
        <begin position="310"/>
        <end position="470"/>
    </location>
</feature>
<proteinExistence type="predicted"/>
<dbReference type="GO" id="GO:0005524">
    <property type="term" value="F:ATP binding"/>
    <property type="evidence" value="ECO:0007669"/>
    <property type="project" value="UniProtKB-KW"/>
</dbReference>